<dbReference type="GO" id="GO:0017000">
    <property type="term" value="P:antibiotic biosynthetic process"/>
    <property type="evidence" value="ECO:0007669"/>
    <property type="project" value="UniProtKB-ARBA"/>
</dbReference>
<dbReference type="GO" id="GO:0008610">
    <property type="term" value="P:lipid biosynthetic process"/>
    <property type="evidence" value="ECO:0007669"/>
    <property type="project" value="UniProtKB-ARBA"/>
</dbReference>
<dbReference type="Proteomes" id="UP000603708">
    <property type="component" value="Unassembled WGS sequence"/>
</dbReference>
<dbReference type="InterPro" id="IPR025110">
    <property type="entry name" value="AMP-bd_C"/>
</dbReference>
<proteinExistence type="inferred from homology"/>
<dbReference type="Gene3D" id="1.10.1200.10">
    <property type="entry name" value="ACP-like"/>
    <property type="match status" value="1"/>
</dbReference>
<protein>
    <recommendedName>
        <fullName evidence="5">Carrier domain-containing protein</fullName>
    </recommendedName>
</protein>
<keyword evidence="4" id="KW-0597">Phosphoprotein</keyword>
<dbReference type="GO" id="GO:0005737">
    <property type="term" value="C:cytoplasm"/>
    <property type="evidence" value="ECO:0007669"/>
    <property type="project" value="TreeGrafter"/>
</dbReference>
<dbReference type="PANTHER" id="PTHR45527">
    <property type="entry name" value="NONRIBOSOMAL PEPTIDE SYNTHETASE"/>
    <property type="match status" value="1"/>
</dbReference>
<dbReference type="FunFam" id="3.30.300.30:FF:000010">
    <property type="entry name" value="Enterobactin synthetase component F"/>
    <property type="match status" value="1"/>
</dbReference>
<sequence length="1579" mass="164764">MNVPHLPGTPAAPVTGASGPVAAAAAGAPAGRARTAPAPQALPAERLAALTREQRVTLVRRLVAAGRNPASLPAVVAAHRAAGPAPLSPAQRDLWVFDSLHPGSAALNLCGTYHFDHPVETGRLEAALRLVCSRHDVLRSRITGEVGALTAAPAPVESFGVERRDLRDGSATLDEAVAAIRARPFDLARESPLRACHIVLDDARSTLVLSLHHIITDWYSFDILHTEFAQAYAALAGGGTPPERPEVQYADYAAWQAELEEAGVFDAQLDFWRDYLKEPPGPLDAGAAAVAPDSGSQQGTESVPFTLSAERAGAVREFARRHDTSVFAVLLSAFAVLVHRLTGSPDFVLGTPTANRGAKGLERLIGYVMNVMPTRWRIDPARSFEDLLTGFVADLPGILAHSSVPVGRIVSDLAPQRTADRSPLFQWVFMHLGQQQSIHTLPEGARFQRVHTGGEHDFVVIVRDTPDGSMQGVFEFHTELFAPETVGHWTDSFTVLLADLLARPRVPVGRSALLGADARRRLGRVQHGPAATGPATSLSALVAKWAALTPDAVALDGPRGALGYALLEERVARAAGRLAALGVGPESIVGLAMPRGPEFVTALLAVDRAGGAHLHLDPAHPAERTSRLVRDARPALVLTGDGVPAPAGARALAWREAQEGREGADCAPIAADPAGPDPHGAAYVIYTSGSTGEPKGVVVTRSGLAALTASLVDGGGLGTHTRVAQLASGSFDASISELCAAFGSGGTLVVPGPEPLAGPALAAFLADHGVTWALIPPTVLASMPADGRADLRALATLLTGGEAVGAELAARWAPGRSLVNAYGPTEATVIATLSDPLRPGEVPPIGRPVRGVRVQVLDALLQPVPVGVVGELYLAGPQLARGYLHRPGATAARFVPDPDAGEPGALMYRTGDLVRWAADGRLYYEGRSDDQVKIRGFRIEPGEVEAVLAAHPQVRQAAVVVREDRPGDRRLVAYAVPERGPGGQEGDAVPDGASLRSHLAGRLPAHLVPAAVVVLDQVPTTVGGKLDRRALPAPAYGAAVSEAPRTARERLLAGLFAEVLGVARVGVDEDFFSLGGDSIMALQLVAAARAAGLELTAREVFAAGTVGGLAALARNADPAPRPDSARGAEAAGPVPLTSIMRWWLENNDGGDLPGFHLSLVVPVPRGAGPATVGAAVGDLVRRHDALRLRLAPDHGCLTVVEAPADGHPVERVDARGLDAAALAEAARGEAARTRLDPVRGETVRAVWFDTSRDGGQDDGRLLLTVHHLGVDVVSQRILVRELGRLLAGDRTPPAASTSFTRWARLLHDDALSPAREAELGAWRAALDPAGAVDLGSPGPGAVRHDLTRTLDRACTQTLLTTLPAAHDCRLRDLLLTALTAAATRTATGASALVMHVEGHGRQTPGDTAEIDLSRTVGWFTDQYPVRVDLSGAGHPAAFWSGGTQAVAALQDAVAQLRRLPADGIGYGQLRHLNPRTGPELSGFPRPAVRFNYMGRIGGSGSGAPEGTELLGVVGTMPPAHAVEIDAHVDDGPGGPRLTATWSWPADVPDATVHRLADDWFAALRLLAGTCSAKAAPAGP</sequence>
<evidence type="ECO:0000313" key="7">
    <source>
        <dbReference type="Proteomes" id="UP000603708"/>
    </source>
</evidence>
<dbReference type="SUPFAM" id="SSF52777">
    <property type="entry name" value="CoA-dependent acyltransferases"/>
    <property type="match status" value="4"/>
</dbReference>
<dbReference type="Gene3D" id="3.30.559.10">
    <property type="entry name" value="Chloramphenicol acetyltransferase-like domain"/>
    <property type="match status" value="2"/>
</dbReference>
<dbReference type="SMART" id="SM00823">
    <property type="entry name" value="PKS_PP"/>
    <property type="match status" value="1"/>
</dbReference>
<dbReference type="InterPro" id="IPR020806">
    <property type="entry name" value="PKS_PP-bd"/>
</dbReference>
<gene>
    <name evidence="6" type="ORF">GCM10018793_63310</name>
</gene>
<dbReference type="GO" id="GO:0003824">
    <property type="term" value="F:catalytic activity"/>
    <property type="evidence" value="ECO:0007669"/>
    <property type="project" value="InterPro"/>
</dbReference>
<comment type="cofactor">
    <cofactor evidence="1">
        <name>pantetheine 4'-phosphate</name>
        <dbReference type="ChEBI" id="CHEBI:47942"/>
    </cofactor>
</comment>
<dbReference type="EMBL" id="BNCD01000028">
    <property type="protein sequence ID" value="GHH87457.1"/>
    <property type="molecule type" value="Genomic_DNA"/>
</dbReference>
<dbReference type="NCBIfam" id="TIGR01733">
    <property type="entry name" value="AA-adenyl-dom"/>
    <property type="match status" value="1"/>
</dbReference>
<dbReference type="InterPro" id="IPR006162">
    <property type="entry name" value="Ppantetheine_attach_site"/>
</dbReference>
<dbReference type="InterPro" id="IPR001242">
    <property type="entry name" value="Condensation_dom"/>
</dbReference>
<dbReference type="InterPro" id="IPR020845">
    <property type="entry name" value="AMP-binding_CS"/>
</dbReference>
<dbReference type="InterPro" id="IPR010071">
    <property type="entry name" value="AA_adenyl_dom"/>
</dbReference>
<dbReference type="PANTHER" id="PTHR45527:SF1">
    <property type="entry name" value="FATTY ACID SYNTHASE"/>
    <property type="match status" value="1"/>
</dbReference>
<dbReference type="Pfam" id="PF00501">
    <property type="entry name" value="AMP-binding"/>
    <property type="match status" value="1"/>
</dbReference>
<evidence type="ECO:0000256" key="1">
    <source>
        <dbReference type="ARBA" id="ARBA00001957"/>
    </source>
</evidence>
<dbReference type="GO" id="GO:0044550">
    <property type="term" value="P:secondary metabolite biosynthetic process"/>
    <property type="evidence" value="ECO:0007669"/>
    <property type="project" value="TreeGrafter"/>
</dbReference>
<dbReference type="Gene3D" id="3.30.300.30">
    <property type="match status" value="1"/>
</dbReference>
<dbReference type="CDD" id="cd19531">
    <property type="entry name" value="LCL_NRPS-like"/>
    <property type="match status" value="1"/>
</dbReference>
<comment type="similarity">
    <text evidence="2">Belongs to the ATP-dependent AMP-binding enzyme family.</text>
</comment>
<keyword evidence="7" id="KW-1185">Reference proteome</keyword>
<accession>A0A919GMU3</accession>
<dbReference type="PROSITE" id="PS00012">
    <property type="entry name" value="PHOSPHOPANTETHEINE"/>
    <property type="match status" value="1"/>
</dbReference>
<comment type="caution">
    <text evidence="6">The sequence shown here is derived from an EMBL/GenBank/DDBJ whole genome shotgun (WGS) entry which is preliminary data.</text>
</comment>
<dbReference type="GO" id="GO:0043041">
    <property type="term" value="P:amino acid activation for nonribosomal peptide biosynthetic process"/>
    <property type="evidence" value="ECO:0007669"/>
    <property type="project" value="TreeGrafter"/>
</dbReference>
<dbReference type="InterPro" id="IPR036736">
    <property type="entry name" value="ACP-like_sf"/>
</dbReference>
<dbReference type="FunFam" id="1.10.1200.10:FF:000005">
    <property type="entry name" value="Nonribosomal peptide synthetase 1"/>
    <property type="match status" value="1"/>
</dbReference>
<name>A0A919GMU3_9ACTN</name>
<dbReference type="GO" id="GO:0031177">
    <property type="term" value="F:phosphopantetheine binding"/>
    <property type="evidence" value="ECO:0007669"/>
    <property type="project" value="InterPro"/>
</dbReference>
<dbReference type="SUPFAM" id="SSF56801">
    <property type="entry name" value="Acetyl-CoA synthetase-like"/>
    <property type="match status" value="1"/>
</dbReference>
<dbReference type="InterPro" id="IPR045851">
    <property type="entry name" value="AMP-bd_C_sf"/>
</dbReference>
<dbReference type="Pfam" id="PF13193">
    <property type="entry name" value="AMP-binding_C"/>
    <property type="match status" value="1"/>
</dbReference>
<evidence type="ECO:0000313" key="6">
    <source>
        <dbReference type="EMBL" id="GHH87457.1"/>
    </source>
</evidence>
<keyword evidence="3" id="KW-0596">Phosphopantetheine</keyword>
<dbReference type="Pfam" id="PF00668">
    <property type="entry name" value="Condensation"/>
    <property type="match status" value="2"/>
</dbReference>
<dbReference type="RefSeq" id="WP_189938067.1">
    <property type="nucleotide sequence ID" value="NZ_BNCD01000028.1"/>
</dbReference>
<evidence type="ECO:0000256" key="3">
    <source>
        <dbReference type="ARBA" id="ARBA00022450"/>
    </source>
</evidence>
<dbReference type="Pfam" id="PF00550">
    <property type="entry name" value="PP-binding"/>
    <property type="match status" value="1"/>
</dbReference>
<dbReference type="Gene3D" id="3.30.559.30">
    <property type="entry name" value="Nonribosomal peptide synthetase, condensation domain"/>
    <property type="match status" value="2"/>
</dbReference>
<evidence type="ECO:0000256" key="2">
    <source>
        <dbReference type="ARBA" id="ARBA00006432"/>
    </source>
</evidence>
<dbReference type="PROSITE" id="PS00455">
    <property type="entry name" value="AMP_BINDING"/>
    <property type="match status" value="1"/>
</dbReference>
<evidence type="ECO:0000259" key="5">
    <source>
        <dbReference type="PROSITE" id="PS50075"/>
    </source>
</evidence>
<feature type="domain" description="Carrier" evidence="5">
    <location>
        <begin position="1043"/>
        <end position="1117"/>
    </location>
</feature>
<evidence type="ECO:0000256" key="4">
    <source>
        <dbReference type="ARBA" id="ARBA00022553"/>
    </source>
</evidence>
<dbReference type="InterPro" id="IPR009081">
    <property type="entry name" value="PP-bd_ACP"/>
</dbReference>
<dbReference type="SUPFAM" id="SSF47336">
    <property type="entry name" value="ACP-like"/>
    <property type="match status" value="1"/>
</dbReference>
<dbReference type="InterPro" id="IPR023213">
    <property type="entry name" value="CAT-like_dom_sf"/>
</dbReference>
<organism evidence="6 7">
    <name type="scientific">Streptomyces sulfonofaciens</name>
    <dbReference type="NCBI Taxonomy" id="68272"/>
    <lineage>
        <taxon>Bacteria</taxon>
        <taxon>Bacillati</taxon>
        <taxon>Actinomycetota</taxon>
        <taxon>Actinomycetes</taxon>
        <taxon>Kitasatosporales</taxon>
        <taxon>Streptomycetaceae</taxon>
        <taxon>Streptomyces</taxon>
    </lineage>
</organism>
<dbReference type="PROSITE" id="PS50075">
    <property type="entry name" value="CARRIER"/>
    <property type="match status" value="1"/>
</dbReference>
<reference evidence="6" key="1">
    <citation type="journal article" date="2014" name="Int. J. Syst. Evol. Microbiol.">
        <title>Complete genome sequence of Corynebacterium casei LMG S-19264T (=DSM 44701T), isolated from a smear-ripened cheese.</title>
        <authorList>
            <consortium name="US DOE Joint Genome Institute (JGI-PGF)"/>
            <person name="Walter F."/>
            <person name="Albersmeier A."/>
            <person name="Kalinowski J."/>
            <person name="Ruckert C."/>
        </authorList>
    </citation>
    <scope>NUCLEOTIDE SEQUENCE</scope>
    <source>
        <strain evidence="6">JCM 5069</strain>
    </source>
</reference>
<dbReference type="InterPro" id="IPR000873">
    <property type="entry name" value="AMP-dep_synth/lig_dom"/>
</dbReference>
<reference evidence="6" key="2">
    <citation type="submission" date="2020-09" db="EMBL/GenBank/DDBJ databases">
        <authorList>
            <person name="Sun Q."/>
            <person name="Ohkuma M."/>
        </authorList>
    </citation>
    <scope>NUCLEOTIDE SEQUENCE</scope>
    <source>
        <strain evidence="6">JCM 5069</strain>
    </source>
</reference>
<dbReference type="Gene3D" id="3.40.50.12780">
    <property type="entry name" value="N-terminal domain of ligase-like"/>
    <property type="match status" value="1"/>
</dbReference>
<dbReference type="InterPro" id="IPR042099">
    <property type="entry name" value="ANL_N_sf"/>
</dbReference>